<evidence type="ECO:0000256" key="3">
    <source>
        <dbReference type="ARBA" id="ARBA00022679"/>
    </source>
</evidence>
<gene>
    <name evidence="8" type="ORF">EUTSA_v10026797mg</name>
</gene>
<dbReference type="EMBL" id="KI517384">
    <property type="protein sequence ID" value="ESQ55498.1"/>
    <property type="molecule type" value="Genomic_DNA"/>
</dbReference>
<dbReference type="InterPro" id="IPR000403">
    <property type="entry name" value="PI3/4_kinase_cat_dom"/>
</dbReference>
<accession>V4MQU4</accession>
<evidence type="ECO:0000313" key="8">
    <source>
        <dbReference type="EMBL" id="ESQ55498.1"/>
    </source>
</evidence>
<keyword evidence="9" id="KW-1185">Reference proteome</keyword>
<dbReference type="eggNOG" id="KOG2381">
    <property type="taxonomic scope" value="Eukaryota"/>
</dbReference>
<dbReference type="STRING" id="72664.V4MQU4"/>
<comment type="similarity">
    <text evidence="1">Belongs to the PI3/PI4-kinase family. Type II PI4K subfamily.</text>
</comment>
<dbReference type="InterPro" id="IPR044571">
    <property type="entry name" value="P4KG1-8"/>
</dbReference>
<organism evidence="8 9">
    <name type="scientific">Eutrema salsugineum</name>
    <name type="common">Saltwater cress</name>
    <name type="synonym">Sisymbrium salsugineum</name>
    <dbReference type="NCBI Taxonomy" id="72664"/>
    <lineage>
        <taxon>Eukaryota</taxon>
        <taxon>Viridiplantae</taxon>
        <taxon>Streptophyta</taxon>
        <taxon>Embryophyta</taxon>
        <taxon>Tracheophyta</taxon>
        <taxon>Spermatophyta</taxon>
        <taxon>Magnoliopsida</taxon>
        <taxon>eudicotyledons</taxon>
        <taxon>Gunneridae</taxon>
        <taxon>Pentapetalae</taxon>
        <taxon>rosids</taxon>
        <taxon>malvids</taxon>
        <taxon>Brassicales</taxon>
        <taxon>Brassicaceae</taxon>
        <taxon>Eutremeae</taxon>
        <taxon>Eutrema</taxon>
    </lineage>
</organism>
<evidence type="ECO:0000256" key="2">
    <source>
        <dbReference type="ARBA" id="ARBA00012169"/>
    </source>
</evidence>
<dbReference type="EC" id="2.7.1.67" evidence="2"/>
<dbReference type="Gramene" id="ESQ55498">
    <property type="protein sequence ID" value="ESQ55498"/>
    <property type="gene ID" value="EUTSA_v10026797mg"/>
</dbReference>
<feature type="domain" description="PI3K/PI4K catalytic" evidence="7">
    <location>
        <begin position="143"/>
        <end position="262"/>
    </location>
</feature>
<reference evidence="8 9" key="1">
    <citation type="journal article" date="2013" name="Front. Plant Sci.">
        <title>The Reference Genome of the Halophytic Plant Eutrema salsugineum.</title>
        <authorList>
            <person name="Yang R."/>
            <person name="Jarvis D.E."/>
            <person name="Chen H."/>
            <person name="Beilstein M.A."/>
            <person name="Grimwood J."/>
            <person name="Jenkins J."/>
            <person name="Shu S."/>
            <person name="Prochnik S."/>
            <person name="Xin M."/>
            <person name="Ma C."/>
            <person name="Schmutz J."/>
            <person name="Wing R.A."/>
            <person name="Mitchell-Olds T."/>
            <person name="Schumaker K.S."/>
            <person name="Wang X."/>
        </authorList>
    </citation>
    <scope>NUCLEOTIDE SEQUENCE [LARGE SCALE GENOMIC DNA]</scope>
</reference>
<dbReference type="GO" id="GO:0004430">
    <property type="term" value="F:1-phosphatidylinositol 4-kinase activity"/>
    <property type="evidence" value="ECO:0007669"/>
    <property type="project" value="UniProtKB-EC"/>
</dbReference>
<evidence type="ECO:0000256" key="6">
    <source>
        <dbReference type="ARBA" id="ARBA00022840"/>
    </source>
</evidence>
<sequence>MIFTLNLTTLIIIGRYKIHMFLMITSTPCSHLTTTLTISLSMLIPNKVLDEQGKLRCLFKKFEKEDELAAKTETSVYLLDHPIRGHRSKSPEIYGFSGVLPTIFLRFTKGNESNLGVLVQFEENVGCIDKYISKNPHKINFDEIRRISLLDVRFANMDRNVDNILVQEKGNGTTHCIPIDHGMCFSNKGQIYNICNPYWLGVMEKRANEAFSPDCVNYVARLDPDVDIAFLRRCGWEPKYIEPFKIFTTFLKIAVSQGITTYHIGLIVSFKCNDPSFTLQAMVESVKRDGNFILNVGNRIEKRLKEYHAAI</sequence>
<keyword evidence="4" id="KW-0547">Nucleotide-binding</keyword>
<dbReference type="Proteomes" id="UP000030689">
    <property type="component" value="Unassembled WGS sequence"/>
</dbReference>
<proteinExistence type="inferred from homology"/>
<protein>
    <recommendedName>
        <fullName evidence="2">1-phosphatidylinositol 4-kinase</fullName>
        <ecNumber evidence="2">2.7.1.67</ecNumber>
    </recommendedName>
</protein>
<dbReference type="OMA" id="THCIPID"/>
<name>V4MQU4_EUTSA</name>
<keyword evidence="3" id="KW-0808">Transferase</keyword>
<dbReference type="PANTHER" id="PTHR45800:SF30">
    <property type="entry name" value="1-PHOSPHATIDYLINOSITOL 4-KINASE"/>
    <property type="match status" value="1"/>
</dbReference>
<dbReference type="Pfam" id="PF00454">
    <property type="entry name" value="PI3_PI4_kinase"/>
    <property type="match status" value="1"/>
</dbReference>
<evidence type="ECO:0000256" key="1">
    <source>
        <dbReference type="ARBA" id="ARBA00008941"/>
    </source>
</evidence>
<keyword evidence="6" id="KW-0067">ATP-binding</keyword>
<evidence type="ECO:0000313" key="9">
    <source>
        <dbReference type="Proteomes" id="UP000030689"/>
    </source>
</evidence>
<keyword evidence="5" id="KW-0418">Kinase</keyword>
<evidence type="ECO:0000256" key="5">
    <source>
        <dbReference type="ARBA" id="ARBA00022777"/>
    </source>
</evidence>
<dbReference type="PANTHER" id="PTHR45800">
    <property type="entry name" value="PHOSPHATIDYLINOSITOL 4-KINASE GAMMA"/>
    <property type="match status" value="1"/>
</dbReference>
<dbReference type="KEGG" id="eus:EUTSA_v10026797mg"/>
<evidence type="ECO:0000259" key="7">
    <source>
        <dbReference type="Pfam" id="PF00454"/>
    </source>
</evidence>
<dbReference type="AlphaFoldDB" id="V4MQU4"/>
<dbReference type="GO" id="GO:0005524">
    <property type="term" value="F:ATP binding"/>
    <property type="evidence" value="ECO:0007669"/>
    <property type="project" value="UniProtKB-KW"/>
</dbReference>
<evidence type="ECO:0000256" key="4">
    <source>
        <dbReference type="ARBA" id="ARBA00022741"/>
    </source>
</evidence>